<dbReference type="InterPro" id="IPR000873">
    <property type="entry name" value="AMP-dep_synth/lig_dom"/>
</dbReference>
<feature type="transmembrane region" description="Helical" evidence="2">
    <location>
        <begin position="665"/>
        <end position="689"/>
    </location>
</feature>
<dbReference type="Pfam" id="PF00501">
    <property type="entry name" value="AMP-binding"/>
    <property type="match status" value="1"/>
</dbReference>
<dbReference type="Pfam" id="PF14602">
    <property type="entry name" value="Hexapep_2"/>
    <property type="match status" value="1"/>
</dbReference>
<dbReference type="SUPFAM" id="SSF47336">
    <property type="entry name" value="ACP-like"/>
    <property type="match status" value="1"/>
</dbReference>
<dbReference type="Gene3D" id="1.10.1200.10">
    <property type="entry name" value="ACP-like"/>
    <property type="match status" value="1"/>
</dbReference>
<evidence type="ECO:0000256" key="1">
    <source>
        <dbReference type="SAM" id="MobiDB-lite"/>
    </source>
</evidence>
<sequence length="1387" mass="151069">MYEATSRRGSTTRSDRPASGRGRTGSERRAAPRSVVHDRGARWTPGERLDTLFEARCDQIHDALGAGHLAVDADGTSLTYRELDQAANRLARYLQAGGIVPGARVGLMFDTPWRAYAAMLAVLKVHATYVPLDPGFPADRLKYIIDDADVSLTLTLSHLAGSLPREARIISLDLAAPDIEDQDPARRTDLPAVEDSDDLAYIIYTSGSTGRPKGVEITHSSICNFVQVAAEVYGIEPRDRVYQGMTIAFDFSVEEIWVPWMAGATLVPKPQGAGLLGADLAEFIRDNTVTALCCVPTLLATIDEDLPDLRFLLVSGEACPRDLIARWHRPGRRFLNVYGPTEATVTATWSVADPHRTVTLGQPLPTYTAVILDPERPQELPHGEVGEIALAGIGLARGYVNRQDLTDRAFIPDFLDLADNPSHRIYRTGDLGRINDEGQIDYLGRIDTQVKVRGYRIELTEIESTMLQVPGIAQAVASSYEPEPGYVELVAHYSLRGDTESIDEGLLRAFLRERLPGYMVPAYIDRLDVIPMLTSGKADRKSLPKPHGQRSSATSNAYVPPATDLEKALAEALAQVLHVDKVSVGDHFFDDLGANSLLLAHFAALLRRKEELPPIAMREMYQNPTITTLAGAIAAEGTVTTGASPYDAGPPVVASTAQYLICGTLQALCFLLVAFAASSILLAGFLYASAGETAVEVLGRAFLYGTVTFTVLCVLPIAAKWVLVGRWRVEEIPVWSLRYLRFWAVKALIRGNPLRMFVGTPVYVLYLRALGAKIGPRVAIFAAAVPVCTDLLTIGEETVVRKDSSFTCYRAYRGRIQTGPVTIGTNAVIGEASVLDIGASVGNSAQLGHASSLHASQSVPDGQSWEGSPARRCTSDFRLVDPAPCSTRRRVTYGCVTVFNRLVLLAPIGLGSLSLLLPQYFATDHLDHSDALFYVELLGISFILFFGLVITGLLVLATVPRLLNRAVTPDRVYPLYSWPYAAQRAIARMTNLRFYMELSGDSSLIVHYLRLLGYKQPGLVQTGSNFGVALKHENPFAVTIGSGTMVADGLSIMNADVSSSSFRISPTVVGASSFFGNNIVYPPTASTAENCLLATKVMVPLGGPDRRDVGLLGSPAFEIPRSVQRDSEFKWIDPVRLRTELRAKNRHNGVTIAYFLISRWILTFVALLLSSFSMVHFTVLGVLAVAAGFVSLLLFTAVYFILIERASLGFGRLEPLFCSIYDQRFWRHERFWKLSATNYLEIFNGTPFKNLIWKLLGVRIGRRVFDDGCSIPEKTIVSIGDDCTLNALSTIQCHSMEDGAFKVDGISIGSGCTIGVNAFIHYGVTMQDSAVLEPDSFLMKGQTLPPGSIFGGNPAQEIRRPSEGTGPSGRSATVTGTPPRTATIPRQ</sequence>
<dbReference type="FunFam" id="3.40.50.980:FF:000001">
    <property type="entry name" value="Non-ribosomal peptide synthetase"/>
    <property type="match status" value="1"/>
</dbReference>
<dbReference type="InterPro" id="IPR009081">
    <property type="entry name" value="PP-bd_ACP"/>
</dbReference>
<evidence type="ECO:0000259" key="3">
    <source>
        <dbReference type="PROSITE" id="PS50075"/>
    </source>
</evidence>
<dbReference type="EMBL" id="PRKW01000002">
    <property type="protein sequence ID" value="PPB50060.1"/>
    <property type="molecule type" value="Genomic_DNA"/>
</dbReference>
<gene>
    <name evidence="4" type="ORF">C4K88_05140</name>
</gene>
<keyword evidence="2" id="KW-0472">Membrane</keyword>
<dbReference type="InterPro" id="IPR042099">
    <property type="entry name" value="ANL_N_sf"/>
</dbReference>
<dbReference type="OrthoDB" id="2472181at2"/>
<feature type="transmembrane region" description="Helical" evidence="2">
    <location>
        <begin position="701"/>
        <end position="723"/>
    </location>
</feature>
<dbReference type="CDD" id="cd05930">
    <property type="entry name" value="A_NRPS"/>
    <property type="match status" value="1"/>
</dbReference>
<dbReference type="PANTHER" id="PTHR45527:SF1">
    <property type="entry name" value="FATTY ACID SYNTHASE"/>
    <property type="match status" value="1"/>
</dbReference>
<feature type="transmembrane region" description="Helical" evidence="2">
    <location>
        <begin position="1178"/>
        <end position="1202"/>
    </location>
</feature>
<dbReference type="GO" id="GO:0005737">
    <property type="term" value="C:cytoplasm"/>
    <property type="evidence" value="ECO:0007669"/>
    <property type="project" value="TreeGrafter"/>
</dbReference>
<dbReference type="GO" id="GO:0031177">
    <property type="term" value="F:phosphopantetheine binding"/>
    <property type="evidence" value="ECO:0007669"/>
    <property type="project" value="TreeGrafter"/>
</dbReference>
<keyword evidence="5" id="KW-1185">Reference proteome</keyword>
<feature type="transmembrane region" description="Helical" evidence="2">
    <location>
        <begin position="933"/>
        <end position="956"/>
    </location>
</feature>
<evidence type="ECO:0000313" key="4">
    <source>
        <dbReference type="EMBL" id="PPB50060.1"/>
    </source>
</evidence>
<dbReference type="Gene3D" id="3.40.50.12780">
    <property type="entry name" value="N-terminal domain of ligase-like"/>
    <property type="match status" value="1"/>
</dbReference>
<dbReference type="Gene3D" id="2.160.10.10">
    <property type="entry name" value="Hexapeptide repeat proteins"/>
    <property type="match status" value="2"/>
</dbReference>
<dbReference type="GO" id="GO:0043041">
    <property type="term" value="P:amino acid activation for nonribosomal peptide biosynthetic process"/>
    <property type="evidence" value="ECO:0007669"/>
    <property type="project" value="TreeGrafter"/>
</dbReference>
<dbReference type="PANTHER" id="PTHR45527">
    <property type="entry name" value="NONRIBOSOMAL PEPTIDE SYNTHETASE"/>
    <property type="match status" value="1"/>
</dbReference>
<accession>A0A2S5IZY7</accession>
<dbReference type="GO" id="GO:0044550">
    <property type="term" value="P:secondary metabolite biosynthetic process"/>
    <property type="evidence" value="ECO:0007669"/>
    <property type="project" value="TreeGrafter"/>
</dbReference>
<dbReference type="PROSITE" id="PS50075">
    <property type="entry name" value="CARRIER"/>
    <property type="match status" value="1"/>
</dbReference>
<dbReference type="InterPro" id="IPR012728">
    <property type="entry name" value="Pls/PosA_C"/>
</dbReference>
<feature type="compositionally biased region" description="Polar residues" evidence="1">
    <location>
        <begin position="1368"/>
        <end position="1387"/>
    </location>
</feature>
<comment type="caution">
    <text evidence="4">The sequence shown here is derived from an EMBL/GenBank/DDBJ whole genome shotgun (WGS) entry which is preliminary data.</text>
</comment>
<name>A0A2S5IZY7_9MICC</name>
<feature type="region of interest" description="Disordered" evidence="1">
    <location>
        <begin position="1348"/>
        <end position="1387"/>
    </location>
</feature>
<feature type="domain" description="Carrier" evidence="3">
    <location>
        <begin position="560"/>
        <end position="637"/>
    </location>
</feature>
<dbReference type="InterPro" id="IPR011004">
    <property type="entry name" value="Trimer_LpxA-like_sf"/>
</dbReference>
<dbReference type="PROSITE" id="PS00455">
    <property type="entry name" value="AMP_BINDING"/>
    <property type="match status" value="1"/>
</dbReference>
<feature type="transmembrane region" description="Helical" evidence="2">
    <location>
        <begin position="898"/>
        <end position="921"/>
    </location>
</feature>
<organism evidence="4 5">
    <name type="scientific">Arthrobacter pityocampae</name>
    <dbReference type="NCBI Taxonomy" id="547334"/>
    <lineage>
        <taxon>Bacteria</taxon>
        <taxon>Bacillati</taxon>
        <taxon>Actinomycetota</taxon>
        <taxon>Actinomycetes</taxon>
        <taxon>Micrococcales</taxon>
        <taxon>Micrococcaceae</taxon>
        <taxon>Arthrobacter</taxon>
    </lineage>
</organism>
<dbReference type="NCBIfam" id="TIGR01733">
    <property type="entry name" value="AA-adenyl-dom"/>
    <property type="match status" value="1"/>
</dbReference>
<protein>
    <submittedName>
        <fullName evidence="4">Peptide synthetase</fullName>
    </submittedName>
</protein>
<dbReference type="Proteomes" id="UP000239297">
    <property type="component" value="Unassembled WGS sequence"/>
</dbReference>
<feature type="region of interest" description="Disordered" evidence="1">
    <location>
        <begin position="537"/>
        <end position="557"/>
    </location>
</feature>
<dbReference type="SUPFAM" id="SSF51161">
    <property type="entry name" value="Trimeric LpxA-like enzymes"/>
    <property type="match status" value="2"/>
</dbReference>
<evidence type="ECO:0000256" key="2">
    <source>
        <dbReference type="SAM" id="Phobius"/>
    </source>
</evidence>
<dbReference type="PRINTS" id="PR00154">
    <property type="entry name" value="AMPBINDING"/>
</dbReference>
<reference evidence="4 5" key="1">
    <citation type="journal article" date="2014" name="Int. J. Syst. Evol. Microbiol.">
        <title>Arthrobacter pityocampae sp. nov., isolated from Thaumetopoea pityocampa (Lep., Thaumetopoeidae).</title>
        <authorList>
            <person name="Ince I.A."/>
            <person name="Demirbag Z."/>
            <person name="Kati H."/>
        </authorList>
    </citation>
    <scope>NUCLEOTIDE SEQUENCE [LARGE SCALE GENOMIC DNA]</scope>
    <source>
        <strain evidence="4 5">Tp2</strain>
    </source>
</reference>
<dbReference type="Pfam" id="PF00550">
    <property type="entry name" value="PP-binding"/>
    <property type="match status" value="1"/>
</dbReference>
<evidence type="ECO:0000313" key="5">
    <source>
        <dbReference type="Proteomes" id="UP000239297"/>
    </source>
</evidence>
<dbReference type="NCBIfam" id="TIGR02353">
    <property type="entry name" value="NRPS_term_dom"/>
    <property type="match status" value="1"/>
</dbReference>
<feature type="transmembrane region" description="Helical" evidence="2">
    <location>
        <begin position="1152"/>
        <end position="1172"/>
    </location>
</feature>
<feature type="transmembrane region" description="Helical" evidence="2">
    <location>
        <begin position="743"/>
        <end position="767"/>
    </location>
</feature>
<keyword evidence="2" id="KW-0812">Transmembrane</keyword>
<keyword evidence="2" id="KW-1133">Transmembrane helix</keyword>
<dbReference type="InterPro" id="IPR020459">
    <property type="entry name" value="AMP-binding"/>
</dbReference>
<dbReference type="InterPro" id="IPR010071">
    <property type="entry name" value="AA_adenyl_dom"/>
</dbReference>
<dbReference type="InterPro" id="IPR020845">
    <property type="entry name" value="AMP-binding_CS"/>
</dbReference>
<dbReference type="InterPro" id="IPR036736">
    <property type="entry name" value="ACP-like_sf"/>
</dbReference>
<dbReference type="SUPFAM" id="SSF56801">
    <property type="entry name" value="Acetyl-CoA synthetase-like"/>
    <property type="match status" value="1"/>
</dbReference>
<dbReference type="Gene3D" id="3.30.300.30">
    <property type="match status" value="1"/>
</dbReference>
<dbReference type="InterPro" id="IPR045851">
    <property type="entry name" value="AMP-bd_C_sf"/>
</dbReference>
<feature type="region of interest" description="Disordered" evidence="1">
    <location>
        <begin position="1"/>
        <end position="40"/>
    </location>
</feature>
<proteinExistence type="predicted"/>
<dbReference type="InterPro" id="IPR001451">
    <property type="entry name" value="Hexapep"/>
</dbReference>
<feature type="compositionally biased region" description="Basic and acidic residues" evidence="1">
    <location>
        <begin position="13"/>
        <end position="40"/>
    </location>
</feature>